<name>A0AAN9L7D8_CANGL</name>
<gene>
    <name evidence="1" type="ORF">VNO77_23179</name>
</gene>
<accession>A0AAN9L7D8</accession>
<dbReference type="EMBL" id="JAYMYQ010000005">
    <property type="protein sequence ID" value="KAK7329034.1"/>
    <property type="molecule type" value="Genomic_DNA"/>
</dbReference>
<comment type="caution">
    <text evidence="1">The sequence shown here is derived from an EMBL/GenBank/DDBJ whole genome shotgun (WGS) entry which is preliminary data.</text>
</comment>
<evidence type="ECO:0000313" key="1">
    <source>
        <dbReference type="EMBL" id="KAK7329034.1"/>
    </source>
</evidence>
<sequence length="82" mass="9125">MNGVTTKAMDGMGLQTCFDASSYIGHLRCNQDFLGRTISPLLLLKIYIQDISHSKADSSFPICQVHPLLIHISLQMDLCLLM</sequence>
<proteinExistence type="predicted"/>
<keyword evidence="2" id="KW-1185">Reference proteome</keyword>
<organism evidence="1 2">
    <name type="scientific">Canavalia gladiata</name>
    <name type="common">Sword bean</name>
    <name type="synonym">Dolichos gladiatus</name>
    <dbReference type="NCBI Taxonomy" id="3824"/>
    <lineage>
        <taxon>Eukaryota</taxon>
        <taxon>Viridiplantae</taxon>
        <taxon>Streptophyta</taxon>
        <taxon>Embryophyta</taxon>
        <taxon>Tracheophyta</taxon>
        <taxon>Spermatophyta</taxon>
        <taxon>Magnoliopsida</taxon>
        <taxon>eudicotyledons</taxon>
        <taxon>Gunneridae</taxon>
        <taxon>Pentapetalae</taxon>
        <taxon>rosids</taxon>
        <taxon>fabids</taxon>
        <taxon>Fabales</taxon>
        <taxon>Fabaceae</taxon>
        <taxon>Papilionoideae</taxon>
        <taxon>50 kb inversion clade</taxon>
        <taxon>NPAAA clade</taxon>
        <taxon>indigoferoid/millettioid clade</taxon>
        <taxon>Phaseoleae</taxon>
        <taxon>Canavalia</taxon>
    </lineage>
</organism>
<evidence type="ECO:0000313" key="2">
    <source>
        <dbReference type="Proteomes" id="UP001367508"/>
    </source>
</evidence>
<dbReference type="Proteomes" id="UP001367508">
    <property type="component" value="Unassembled WGS sequence"/>
</dbReference>
<reference evidence="1 2" key="1">
    <citation type="submission" date="2024-01" db="EMBL/GenBank/DDBJ databases">
        <title>The genomes of 5 underutilized Papilionoideae crops provide insights into root nodulation and disease resistanc.</title>
        <authorList>
            <person name="Jiang F."/>
        </authorList>
    </citation>
    <scope>NUCLEOTIDE SEQUENCE [LARGE SCALE GENOMIC DNA]</scope>
    <source>
        <strain evidence="1">LVBAO_FW01</strain>
        <tissue evidence="1">Leaves</tissue>
    </source>
</reference>
<protein>
    <submittedName>
        <fullName evidence="1">Uncharacterized protein</fullName>
    </submittedName>
</protein>
<dbReference type="AlphaFoldDB" id="A0AAN9L7D8"/>